<reference evidence="2" key="1">
    <citation type="submission" date="2021-02" db="EMBL/GenBank/DDBJ databases">
        <authorList>
            <person name="Nowell W R."/>
        </authorList>
    </citation>
    <scope>NUCLEOTIDE SEQUENCE</scope>
</reference>
<feature type="non-terminal residue" evidence="2">
    <location>
        <position position="1"/>
    </location>
</feature>
<organism evidence="2 3">
    <name type="scientific">Adineta steineri</name>
    <dbReference type="NCBI Taxonomy" id="433720"/>
    <lineage>
        <taxon>Eukaryota</taxon>
        <taxon>Metazoa</taxon>
        <taxon>Spiralia</taxon>
        <taxon>Gnathifera</taxon>
        <taxon>Rotifera</taxon>
        <taxon>Eurotatoria</taxon>
        <taxon>Bdelloidea</taxon>
        <taxon>Adinetida</taxon>
        <taxon>Adinetidae</taxon>
        <taxon>Adineta</taxon>
    </lineage>
</organism>
<dbReference type="Proteomes" id="UP000663868">
    <property type="component" value="Unassembled WGS sequence"/>
</dbReference>
<evidence type="ECO:0000313" key="2">
    <source>
        <dbReference type="EMBL" id="CAF3795882.1"/>
    </source>
</evidence>
<proteinExistence type="predicted"/>
<feature type="compositionally biased region" description="Basic residues" evidence="1">
    <location>
        <begin position="293"/>
        <end position="303"/>
    </location>
</feature>
<gene>
    <name evidence="2" type="ORF">KXQ929_LOCUS16744</name>
</gene>
<dbReference type="EMBL" id="CAJOBB010001024">
    <property type="protein sequence ID" value="CAF3795882.1"/>
    <property type="molecule type" value="Genomic_DNA"/>
</dbReference>
<feature type="region of interest" description="Disordered" evidence="1">
    <location>
        <begin position="291"/>
        <end position="361"/>
    </location>
</feature>
<comment type="caution">
    <text evidence="2">The sequence shown here is derived from an EMBL/GenBank/DDBJ whole genome shotgun (WGS) entry which is preliminary data.</text>
</comment>
<accession>A0A819BC51</accession>
<feature type="compositionally biased region" description="Low complexity" evidence="1">
    <location>
        <begin position="340"/>
        <end position="349"/>
    </location>
</feature>
<evidence type="ECO:0000256" key="1">
    <source>
        <dbReference type="SAM" id="MobiDB-lite"/>
    </source>
</evidence>
<evidence type="ECO:0000313" key="3">
    <source>
        <dbReference type="Proteomes" id="UP000663868"/>
    </source>
</evidence>
<name>A0A819BC51_9BILA</name>
<dbReference type="AlphaFoldDB" id="A0A819BC51"/>
<sequence>YSKANDYFLITQALLKALNISTTDANAANECREAVKQKFKNERRLLQNTSAVVQRKKEKFGKGSGRFAKKSEALSAERKSDKMIYVSIIMDESDVEQLIITMKEGIKNEKIHNDELITLWKKTFGYRRSFIRSHTINKILEKFPGYSYTHFMFEEVKMIGNIDIEQNVNEILPRLFDKLPNNSLFVMDLLRIRVIKLLCKQFNQSISHILVDNEPIVPSPCIRVTNEKFELYLDWKLIIRATSPTTALALLCRYIIRTRTTTTSDNPLMQEHEPEQMDIAIETPSISSISSRIKAKSNTKTKSRTSPNSQNAALRDATNKEETSTALAKNKKRKLPPSPQQQRKQSSRLIAKRSRQDDSSF</sequence>
<protein>
    <submittedName>
        <fullName evidence="2">Uncharacterized protein</fullName>
    </submittedName>
</protein>